<proteinExistence type="predicted"/>
<protein>
    <submittedName>
        <fullName evidence="1">Uncharacterized protein</fullName>
    </submittedName>
</protein>
<evidence type="ECO:0000313" key="1">
    <source>
        <dbReference type="EMBL" id="GAH67109.1"/>
    </source>
</evidence>
<feature type="non-terminal residue" evidence="1">
    <location>
        <position position="1"/>
    </location>
</feature>
<dbReference type="EMBL" id="BARU01029454">
    <property type="protein sequence ID" value="GAH67109.1"/>
    <property type="molecule type" value="Genomic_DNA"/>
</dbReference>
<organism evidence="1">
    <name type="scientific">marine sediment metagenome</name>
    <dbReference type="NCBI Taxonomy" id="412755"/>
    <lineage>
        <taxon>unclassified sequences</taxon>
        <taxon>metagenomes</taxon>
        <taxon>ecological metagenomes</taxon>
    </lineage>
</organism>
<name>X1ILX9_9ZZZZ</name>
<dbReference type="AlphaFoldDB" id="X1ILX9"/>
<reference evidence="1" key="1">
    <citation type="journal article" date="2014" name="Front. Microbiol.">
        <title>High frequency of phylogenetically diverse reductive dehalogenase-homologous genes in deep subseafloor sedimentary metagenomes.</title>
        <authorList>
            <person name="Kawai M."/>
            <person name="Futagami T."/>
            <person name="Toyoda A."/>
            <person name="Takaki Y."/>
            <person name="Nishi S."/>
            <person name="Hori S."/>
            <person name="Arai W."/>
            <person name="Tsubouchi T."/>
            <person name="Morono Y."/>
            <person name="Uchiyama I."/>
            <person name="Ito T."/>
            <person name="Fujiyama A."/>
            <person name="Inagaki F."/>
            <person name="Takami H."/>
        </authorList>
    </citation>
    <scope>NUCLEOTIDE SEQUENCE</scope>
    <source>
        <strain evidence="1">Expedition CK06-06</strain>
    </source>
</reference>
<accession>X1ILX9</accession>
<gene>
    <name evidence="1" type="ORF">S03H2_46856</name>
</gene>
<sequence>GTLIKNVENEINVLEQSLAGFRPVGILLGKADEIKLAEGARQGTLWVIWSDAEGPASFKKIGVASRGKVVLDSKAVTLYPQGSLLYLRKD</sequence>
<comment type="caution">
    <text evidence="1">The sequence shown here is derived from an EMBL/GenBank/DDBJ whole genome shotgun (WGS) entry which is preliminary data.</text>
</comment>